<feature type="transmembrane region" description="Helical" evidence="5">
    <location>
        <begin position="135"/>
        <end position="154"/>
    </location>
</feature>
<feature type="transmembrane region" description="Helical" evidence="5">
    <location>
        <begin position="286"/>
        <end position="304"/>
    </location>
</feature>
<dbReference type="InterPro" id="IPR001694">
    <property type="entry name" value="NADH_UbQ_OxRdtase_su1/FPO"/>
</dbReference>
<dbReference type="GO" id="GO:0016829">
    <property type="term" value="F:lyase activity"/>
    <property type="evidence" value="ECO:0007669"/>
    <property type="project" value="UniProtKB-KW"/>
</dbReference>
<dbReference type="GO" id="GO:0005886">
    <property type="term" value="C:plasma membrane"/>
    <property type="evidence" value="ECO:0007669"/>
    <property type="project" value="TreeGrafter"/>
</dbReference>
<keyword evidence="3 5" id="KW-1133">Transmembrane helix</keyword>
<evidence type="ECO:0000313" key="6">
    <source>
        <dbReference type="EMBL" id="SPF47891.1"/>
    </source>
</evidence>
<feature type="transmembrane region" description="Helical" evidence="5">
    <location>
        <begin position="67"/>
        <end position="89"/>
    </location>
</feature>
<gene>
    <name evidence="6" type="primary">hycD</name>
    <name evidence="6" type="synonym">hyfC</name>
    <name evidence="6" type="ORF">SBA1_80011</name>
</gene>
<dbReference type="AlphaFoldDB" id="A0A2U3L7I4"/>
<evidence type="ECO:0000256" key="2">
    <source>
        <dbReference type="ARBA" id="ARBA00022692"/>
    </source>
</evidence>
<feature type="transmembrane region" description="Helical" evidence="5">
    <location>
        <begin position="254"/>
        <end position="274"/>
    </location>
</feature>
<evidence type="ECO:0000256" key="5">
    <source>
        <dbReference type="SAM" id="Phobius"/>
    </source>
</evidence>
<dbReference type="InterPro" id="IPR052561">
    <property type="entry name" value="ComplexI_Subunit1"/>
</dbReference>
<dbReference type="PANTHER" id="PTHR43359">
    <property type="entry name" value="FORMATE HYDROGENLYASE SUBUNIT 4"/>
    <property type="match status" value="1"/>
</dbReference>
<dbReference type="EMBL" id="OMOD01000177">
    <property type="protein sequence ID" value="SPF47891.1"/>
    <property type="molecule type" value="Genomic_DNA"/>
</dbReference>
<evidence type="ECO:0000256" key="3">
    <source>
        <dbReference type="ARBA" id="ARBA00022989"/>
    </source>
</evidence>
<evidence type="ECO:0000256" key="4">
    <source>
        <dbReference type="ARBA" id="ARBA00023136"/>
    </source>
</evidence>
<feature type="transmembrane region" description="Helical" evidence="5">
    <location>
        <begin position="6"/>
        <end position="26"/>
    </location>
</feature>
<dbReference type="Proteomes" id="UP000238701">
    <property type="component" value="Unassembled WGS sequence"/>
</dbReference>
<organism evidence="6 7">
    <name type="scientific">Candidatus Sulfotelmatobacter kueseliae</name>
    <dbReference type="NCBI Taxonomy" id="2042962"/>
    <lineage>
        <taxon>Bacteria</taxon>
        <taxon>Pseudomonadati</taxon>
        <taxon>Acidobacteriota</taxon>
        <taxon>Terriglobia</taxon>
        <taxon>Terriglobales</taxon>
        <taxon>Candidatus Korobacteraceae</taxon>
        <taxon>Candidatus Sulfotelmatobacter</taxon>
    </lineage>
</organism>
<protein>
    <submittedName>
        <fullName evidence="6">Formate hydrogenlyase, membrane subunit</fullName>
    </submittedName>
</protein>
<evidence type="ECO:0000313" key="7">
    <source>
        <dbReference type="Proteomes" id="UP000238701"/>
    </source>
</evidence>
<reference evidence="7" key="1">
    <citation type="submission" date="2018-02" db="EMBL/GenBank/DDBJ databases">
        <authorList>
            <person name="Hausmann B."/>
        </authorList>
    </citation>
    <scope>NUCLEOTIDE SEQUENCE [LARGE SCALE GENOMIC DNA]</scope>
    <source>
        <strain evidence="7">Peat soil MAG SbA1</strain>
    </source>
</reference>
<feature type="transmembrane region" description="Helical" evidence="5">
    <location>
        <begin position="101"/>
        <end position="123"/>
    </location>
</feature>
<dbReference type="OrthoDB" id="9778499at2"/>
<keyword evidence="4 5" id="KW-0472">Membrane</keyword>
<keyword evidence="2 5" id="KW-0812">Transmembrane</keyword>
<feature type="transmembrane region" description="Helical" evidence="5">
    <location>
        <begin position="231"/>
        <end position="248"/>
    </location>
</feature>
<name>A0A2U3L7I4_9BACT</name>
<dbReference type="Pfam" id="PF00146">
    <property type="entry name" value="NADHdh"/>
    <property type="match status" value="1"/>
</dbReference>
<sequence>MTTWLIKILLPCLLNVAAALLLAPLCEGLMRKLRAALHSRIGPPITQPYWDLLKLLGKEDLRSTGGVVYAAMPAITLGSVLLLAALVPMGAAAPLAFAGDLIVMLYVSTMSAVLIMLVGFASSSPYASIGSSREMMMLLSVEPILAIALCVGAFKAKTLALGGIVNWQVQNGPSISMAIAGVAFLLALQAVAGKLPFDIAEADQEIMGGSLVEQSGPRLALFRWTMWVKQLVFAFLLVEVFFPWPYFAAPVVDLAATIVKVLVVLTLVAVVDVVNPRLRIDQAMGYFMRVGVSSLAALAFAVIGK</sequence>
<comment type="subcellular location">
    <subcellularLocation>
        <location evidence="1">Membrane</location>
        <topology evidence="1">Multi-pass membrane protein</topology>
    </subcellularLocation>
</comment>
<keyword evidence="6" id="KW-0456">Lyase</keyword>
<accession>A0A2U3L7I4</accession>
<dbReference type="PANTHER" id="PTHR43359:SF1">
    <property type="entry name" value="FORMATE HYDROGENLYASE SUBUNIT 4-RELATED"/>
    <property type="match status" value="1"/>
</dbReference>
<feature type="transmembrane region" description="Helical" evidence="5">
    <location>
        <begin position="174"/>
        <end position="192"/>
    </location>
</feature>
<evidence type="ECO:0000256" key="1">
    <source>
        <dbReference type="ARBA" id="ARBA00004141"/>
    </source>
</evidence>
<proteinExistence type="predicted"/>